<dbReference type="InterPro" id="IPR036925">
    <property type="entry name" value="TIF_IF2_dom3_sf"/>
</dbReference>
<evidence type="ECO:0000313" key="12">
    <source>
        <dbReference type="EMBL" id="KNG93330.1"/>
    </source>
</evidence>
<dbReference type="CDD" id="cd03692">
    <property type="entry name" value="mtIF2_IVc"/>
    <property type="match status" value="1"/>
</dbReference>
<dbReference type="NCBIfam" id="TIGR00487">
    <property type="entry name" value="IF-2"/>
    <property type="match status" value="1"/>
</dbReference>
<dbReference type="Gene3D" id="2.40.30.10">
    <property type="entry name" value="Translation factors"/>
    <property type="match status" value="2"/>
</dbReference>
<gene>
    <name evidence="8" type="primary">infB</name>
    <name evidence="12" type="ORF">ATO11_12875</name>
</gene>
<dbReference type="CDD" id="cd03702">
    <property type="entry name" value="IF2_mtIF2_II"/>
    <property type="match status" value="1"/>
</dbReference>
<dbReference type="SUPFAM" id="SSF52540">
    <property type="entry name" value="P-loop containing nucleoside triphosphate hydrolases"/>
    <property type="match status" value="1"/>
</dbReference>
<feature type="compositionally biased region" description="Basic and acidic residues" evidence="10">
    <location>
        <begin position="175"/>
        <end position="197"/>
    </location>
</feature>
<dbReference type="InterPro" id="IPR009000">
    <property type="entry name" value="Transl_B-barrel_sf"/>
</dbReference>
<feature type="region of interest" description="Disordered" evidence="10">
    <location>
        <begin position="1"/>
        <end position="236"/>
    </location>
</feature>
<dbReference type="InterPro" id="IPR044145">
    <property type="entry name" value="IF2_II"/>
</dbReference>
<comment type="similarity">
    <text evidence="1 8 9">Belongs to the TRAFAC class translation factor GTPase superfamily. Classic translation factor GTPase family. IF-2 subfamily.</text>
</comment>
<evidence type="ECO:0000256" key="6">
    <source>
        <dbReference type="ARBA" id="ARBA00022917"/>
    </source>
</evidence>
<dbReference type="Gene3D" id="3.40.50.10050">
    <property type="entry name" value="Translation initiation factor IF- 2, domain 3"/>
    <property type="match status" value="1"/>
</dbReference>
<dbReference type="Gene3D" id="3.40.50.300">
    <property type="entry name" value="P-loop containing nucleotide triphosphate hydrolases"/>
    <property type="match status" value="1"/>
</dbReference>
<evidence type="ECO:0000256" key="5">
    <source>
        <dbReference type="ARBA" id="ARBA00022741"/>
    </source>
</evidence>
<dbReference type="PANTHER" id="PTHR43381:SF5">
    <property type="entry name" value="TR-TYPE G DOMAIN-CONTAINING PROTEIN"/>
    <property type="match status" value="1"/>
</dbReference>
<dbReference type="FunFam" id="2.40.30.10:FF:000008">
    <property type="entry name" value="Translation initiation factor IF-2"/>
    <property type="match status" value="1"/>
</dbReference>
<keyword evidence="4 8" id="KW-0396">Initiation factor</keyword>
<organism evidence="12 13">
    <name type="scientific">Pseudaestuariivita atlantica</name>
    <dbReference type="NCBI Taxonomy" id="1317121"/>
    <lineage>
        <taxon>Bacteria</taxon>
        <taxon>Pseudomonadati</taxon>
        <taxon>Pseudomonadota</taxon>
        <taxon>Alphaproteobacteria</taxon>
        <taxon>Rhodobacterales</taxon>
        <taxon>Paracoccaceae</taxon>
        <taxon>Pseudaestuariivita</taxon>
    </lineage>
</organism>
<dbReference type="PATRIC" id="fig|1317121.7.peg.3286"/>
<dbReference type="HAMAP" id="MF_00100_B">
    <property type="entry name" value="IF_2_B"/>
    <property type="match status" value="1"/>
</dbReference>
<feature type="binding site" evidence="8">
    <location>
        <begin position="434"/>
        <end position="437"/>
    </location>
    <ligand>
        <name>GTP</name>
        <dbReference type="ChEBI" id="CHEBI:37565"/>
    </ligand>
</feature>
<dbReference type="PROSITE" id="PS51722">
    <property type="entry name" value="G_TR_2"/>
    <property type="match status" value="1"/>
</dbReference>
<sequence>MSDNDGKKTLGLRSGARSGNVKQSFSHGRTKNVVVETKRKRVVVPKPGAANKPATGGAPTSGSGKRPAGISDAEMERRLKAVQAAKAREADEAAKREAEEKARAEERERRREEAEAKERAEREREEALKAKAEEEARQKREAEEAANRAAAAPAPEKADTRGPARPSGGAAQPGRKSEREREQDRKGGKGGRDDGRRSGKLTLNQALRGGEGGRQKSMAAMKRKQERARQKAMGGQVEREKVVRDVQLPETIVVAELANRMAERVGDVVKALMQNGMMVTQNQTIDADTAELIIEEFGHKVTRVSDSDVEQVIDQVEDSEGDLKARAPVITIMGHVDHGKTSLLDAIRNAKVVAGEAGGITQHIGAYQVEQNGHKLTFLDTPGHAAFTSMRSRGAQVTDIVVLVVAADDAVMPQTVEAINHAKAAQVPMIVAINKIDRPEANPTKVRTDLLQHEVIVEELSGEVQDVEVSAITGQGLDDLLEAITLQAEILELKANPDRAAAGAVIEAQLDVGRGPVATVLVQNGTLKQGDIFVVGEQWGKVRALINDQGERVEEAGPSVPVEVLGLNGTPEAGDVLNVVETEAQAREIAAYREQAAKDKRAAAGAATTLDQLLAKAKEDENVKELPIVVKADVQGSAEAIVQAMEKIGNDEVRVRVLHSGVGAITETDVGLAEASGAPIMGFNVRANAPARNSANQKGLEIRYYSVIYDLVDDVKAAASGLLSAEIRENFIGYAEIKEVFKVSGVGKVAGCLVTEGVARRSAGVRLLRDNVVIHEGTLKTLKRFKDEVAEVQSGQECGMAFENYDDIRPGDVIEIFEREEVTRTLT</sequence>
<dbReference type="GO" id="GO:0005829">
    <property type="term" value="C:cytosol"/>
    <property type="evidence" value="ECO:0007669"/>
    <property type="project" value="TreeGrafter"/>
</dbReference>
<feature type="domain" description="Tr-type G" evidence="11">
    <location>
        <begin position="325"/>
        <end position="492"/>
    </location>
</feature>
<proteinExistence type="inferred from homology"/>
<dbReference type="NCBIfam" id="TIGR00231">
    <property type="entry name" value="small_GTP"/>
    <property type="match status" value="1"/>
</dbReference>
<evidence type="ECO:0000256" key="9">
    <source>
        <dbReference type="RuleBase" id="RU000644"/>
    </source>
</evidence>
<dbReference type="GO" id="GO:0005525">
    <property type="term" value="F:GTP binding"/>
    <property type="evidence" value="ECO:0007669"/>
    <property type="project" value="UniProtKB-KW"/>
</dbReference>
<dbReference type="FunFam" id="3.40.50.10050:FF:000001">
    <property type="entry name" value="Translation initiation factor IF-2"/>
    <property type="match status" value="1"/>
</dbReference>
<dbReference type="Pfam" id="PF22042">
    <property type="entry name" value="EF-G_D2"/>
    <property type="match status" value="1"/>
</dbReference>
<evidence type="ECO:0000256" key="10">
    <source>
        <dbReference type="SAM" id="MobiDB-lite"/>
    </source>
</evidence>
<comment type="subcellular location">
    <subcellularLocation>
        <location evidence="8">Cytoplasm</location>
    </subcellularLocation>
</comment>
<dbReference type="InterPro" id="IPR015760">
    <property type="entry name" value="TIF_IF2"/>
</dbReference>
<dbReference type="RefSeq" id="WP_050531295.1">
    <property type="nucleotide sequence ID" value="NZ_AQQZ01000005.1"/>
</dbReference>
<dbReference type="FunFam" id="2.40.30.10:FF:000007">
    <property type="entry name" value="Translation initiation factor IF-2"/>
    <property type="match status" value="1"/>
</dbReference>
<evidence type="ECO:0000256" key="7">
    <source>
        <dbReference type="ARBA" id="ARBA00023134"/>
    </source>
</evidence>
<dbReference type="OrthoDB" id="9811804at2"/>
<dbReference type="GO" id="GO:0003924">
    <property type="term" value="F:GTPase activity"/>
    <property type="evidence" value="ECO:0007669"/>
    <property type="project" value="UniProtKB-UniRule"/>
</dbReference>
<evidence type="ECO:0000256" key="2">
    <source>
        <dbReference type="ARBA" id="ARBA00020675"/>
    </source>
</evidence>
<dbReference type="Pfam" id="PF00009">
    <property type="entry name" value="GTP_EFTU"/>
    <property type="match status" value="1"/>
</dbReference>
<feature type="binding site" evidence="8">
    <location>
        <begin position="334"/>
        <end position="341"/>
    </location>
    <ligand>
        <name>GTP</name>
        <dbReference type="ChEBI" id="CHEBI:37565"/>
    </ligand>
</feature>
<keyword evidence="13" id="KW-1185">Reference proteome</keyword>
<feature type="region of interest" description="G-domain" evidence="8">
    <location>
        <begin position="328"/>
        <end position="476"/>
    </location>
</feature>
<name>A0A0L1JNI6_9RHOB</name>
<feature type="compositionally biased region" description="Basic and acidic residues" evidence="10">
    <location>
        <begin position="86"/>
        <end position="146"/>
    </location>
</feature>
<evidence type="ECO:0000259" key="11">
    <source>
        <dbReference type="PROSITE" id="PS51722"/>
    </source>
</evidence>
<dbReference type="InterPro" id="IPR027417">
    <property type="entry name" value="P-loop_NTPase"/>
</dbReference>
<protein>
    <recommendedName>
        <fullName evidence="2 8">Translation initiation factor IF-2</fullName>
    </recommendedName>
</protein>
<dbReference type="InterPro" id="IPR006847">
    <property type="entry name" value="IF2_N"/>
</dbReference>
<dbReference type="SUPFAM" id="SSF50447">
    <property type="entry name" value="Translation proteins"/>
    <property type="match status" value="2"/>
</dbReference>
<dbReference type="Pfam" id="PF11987">
    <property type="entry name" value="IF-2"/>
    <property type="match status" value="1"/>
</dbReference>
<keyword evidence="7 8" id="KW-0342">GTP-binding</keyword>
<comment type="caution">
    <text evidence="12">The sequence shown here is derived from an EMBL/GenBank/DDBJ whole genome shotgun (WGS) entry which is preliminary data.</text>
</comment>
<evidence type="ECO:0000256" key="1">
    <source>
        <dbReference type="ARBA" id="ARBA00007733"/>
    </source>
</evidence>
<feature type="binding site" evidence="8">
    <location>
        <begin position="380"/>
        <end position="384"/>
    </location>
    <ligand>
        <name>GTP</name>
        <dbReference type="ChEBI" id="CHEBI:37565"/>
    </ligand>
</feature>
<dbReference type="STRING" id="1317121.ATO11_12875"/>
<keyword evidence="6 8" id="KW-0648">Protein biosynthesis</keyword>
<dbReference type="PANTHER" id="PTHR43381">
    <property type="entry name" value="TRANSLATION INITIATION FACTOR IF-2-RELATED"/>
    <property type="match status" value="1"/>
</dbReference>
<keyword evidence="5 8" id="KW-0547">Nucleotide-binding</keyword>
<dbReference type="CDD" id="cd01887">
    <property type="entry name" value="IF2_eIF5B"/>
    <property type="match status" value="1"/>
</dbReference>
<dbReference type="InterPro" id="IPR005225">
    <property type="entry name" value="Small_GTP-bd"/>
</dbReference>
<evidence type="ECO:0000313" key="13">
    <source>
        <dbReference type="Proteomes" id="UP000036938"/>
    </source>
</evidence>
<evidence type="ECO:0000256" key="3">
    <source>
        <dbReference type="ARBA" id="ARBA00022490"/>
    </source>
</evidence>
<dbReference type="InterPro" id="IPR000178">
    <property type="entry name" value="TF_IF2_bacterial-like"/>
</dbReference>
<reference evidence="12 13" key="1">
    <citation type="journal article" date="2015" name="Int. J. Syst. Evol. Microbiol.">
        <title>Aestuariivita atlantica sp. nov., isolated from deep sea sediment of the Atlantic Ocean.</title>
        <authorList>
            <person name="Li G."/>
            <person name="Lai Q."/>
            <person name="Du Y."/>
            <person name="Liu X."/>
            <person name="Sun F."/>
            <person name="Shao Z."/>
        </authorList>
    </citation>
    <scope>NUCLEOTIDE SEQUENCE [LARGE SCALE GENOMIC DNA]</scope>
    <source>
        <strain evidence="12 13">22II-S11-z3</strain>
    </source>
</reference>
<dbReference type="Proteomes" id="UP000036938">
    <property type="component" value="Unassembled WGS sequence"/>
</dbReference>
<dbReference type="InterPro" id="IPR023115">
    <property type="entry name" value="TIF_IF2_dom3"/>
</dbReference>
<dbReference type="FunFam" id="3.40.50.300:FF:000019">
    <property type="entry name" value="Translation initiation factor IF-2"/>
    <property type="match status" value="1"/>
</dbReference>
<dbReference type="Pfam" id="PF04760">
    <property type="entry name" value="IF2_N"/>
    <property type="match status" value="1"/>
</dbReference>
<dbReference type="EMBL" id="AQQZ01000005">
    <property type="protein sequence ID" value="KNG93330.1"/>
    <property type="molecule type" value="Genomic_DNA"/>
</dbReference>
<evidence type="ECO:0000256" key="4">
    <source>
        <dbReference type="ARBA" id="ARBA00022540"/>
    </source>
</evidence>
<dbReference type="InterPro" id="IPR000795">
    <property type="entry name" value="T_Tr_GTP-bd_dom"/>
</dbReference>
<dbReference type="InterPro" id="IPR053905">
    <property type="entry name" value="EF-G-like_DII"/>
</dbReference>
<dbReference type="GO" id="GO:0003743">
    <property type="term" value="F:translation initiation factor activity"/>
    <property type="evidence" value="ECO:0007669"/>
    <property type="project" value="UniProtKB-UniRule"/>
</dbReference>
<keyword evidence="3 8" id="KW-0963">Cytoplasm</keyword>
<dbReference type="PROSITE" id="PS01176">
    <property type="entry name" value="IF2"/>
    <property type="match status" value="1"/>
</dbReference>
<dbReference type="Pfam" id="PF08364">
    <property type="entry name" value="IF2_assoc"/>
    <property type="match status" value="1"/>
</dbReference>
<comment type="function">
    <text evidence="8 9">One of the essential components for the initiation of protein synthesis. Protects formylmethionyl-tRNA from spontaneous hydrolysis and promotes its binding to the 30S ribosomal subunits. Also involved in the hydrolysis of GTP during the formation of the 70S ribosomal complex.</text>
</comment>
<evidence type="ECO:0000256" key="8">
    <source>
        <dbReference type="HAMAP-Rule" id="MF_00100"/>
    </source>
</evidence>
<dbReference type="AlphaFoldDB" id="A0A0L1JNI6"/>
<dbReference type="InterPro" id="IPR013575">
    <property type="entry name" value="IF2_assoc_dom_bac"/>
</dbReference>
<accession>A0A0L1JNI6</accession>
<dbReference type="SUPFAM" id="SSF52156">
    <property type="entry name" value="Initiation factor IF2/eIF5b, domain 3"/>
    <property type="match status" value="1"/>
</dbReference>